<name>A0A6J5ZF88_9ZZZZ</name>
<feature type="transmembrane region" description="Helical" evidence="1">
    <location>
        <begin position="12"/>
        <end position="35"/>
    </location>
</feature>
<evidence type="ECO:0000256" key="1">
    <source>
        <dbReference type="SAM" id="Phobius"/>
    </source>
</evidence>
<feature type="transmembrane region" description="Helical" evidence="1">
    <location>
        <begin position="71"/>
        <end position="90"/>
    </location>
</feature>
<dbReference type="InterPro" id="IPR017196">
    <property type="entry name" value="ECF_substrate-spec_UCP037395"/>
</dbReference>
<dbReference type="Pfam" id="PF07155">
    <property type="entry name" value="ECF-ribofla_trS"/>
    <property type="match status" value="1"/>
</dbReference>
<sequence length="280" mass="30351">MKTQLRTGKIISFTATSAATLLLVSAVSLLGFLWPFFVTSNSSAPQWIFLACAPIALLLFFANVSNGDLDAKSVALLALLSALIAAVRPLGTGAVGIEPMWFILILSARVFGPAFGFLLGALSMVLSAFITGGIGPWLAYQSFAAAWIGLGVALIPRKLRGRSEIFALIVYGILAAQFFGIAMDLQFWPWYLGVDSQLSYIPGGALTDNIDRFFTYHFLSALAWDIPRAIFTSVLLAIAGKSVLGALRRAHTRARFMTPIEFRDAQAISEREIQPSAERR</sequence>
<dbReference type="EMBL" id="CAESAG010000133">
    <property type="protein sequence ID" value="CAB4339832.1"/>
    <property type="molecule type" value="Genomic_DNA"/>
</dbReference>
<protein>
    <submittedName>
        <fullName evidence="2">Unannotated protein</fullName>
    </submittedName>
</protein>
<feature type="transmembrane region" description="Helical" evidence="1">
    <location>
        <begin position="47"/>
        <end position="65"/>
    </location>
</feature>
<organism evidence="2">
    <name type="scientific">freshwater metagenome</name>
    <dbReference type="NCBI Taxonomy" id="449393"/>
    <lineage>
        <taxon>unclassified sequences</taxon>
        <taxon>metagenomes</taxon>
        <taxon>ecological metagenomes</taxon>
    </lineage>
</organism>
<dbReference type="InterPro" id="IPR009825">
    <property type="entry name" value="ECF_substrate-spec-like"/>
</dbReference>
<accession>A0A6J5ZF88</accession>
<proteinExistence type="predicted"/>
<gene>
    <name evidence="2" type="ORF">UFOPK4080_00819</name>
</gene>
<keyword evidence="1" id="KW-1133">Transmembrane helix</keyword>
<dbReference type="AlphaFoldDB" id="A0A6J5ZF88"/>
<dbReference type="Gene3D" id="1.10.1760.20">
    <property type="match status" value="1"/>
</dbReference>
<dbReference type="GO" id="GO:0016020">
    <property type="term" value="C:membrane"/>
    <property type="evidence" value="ECO:0007669"/>
    <property type="project" value="InterPro"/>
</dbReference>
<feature type="transmembrane region" description="Helical" evidence="1">
    <location>
        <begin position="168"/>
        <end position="188"/>
    </location>
</feature>
<dbReference type="PIRSF" id="PIRSF037395">
    <property type="entry name" value="UCP037395_ABCper"/>
    <property type="match status" value="1"/>
</dbReference>
<keyword evidence="1" id="KW-0472">Membrane</keyword>
<feature type="transmembrane region" description="Helical" evidence="1">
    <location>
        <begin position="226"/>
        <end position="247"/>
    </location>
</feature>
<keyword evidence="1" id="KW-0812">Transmembrane</keyword>
<evidence type="ECO:0000313" key="2">
    <source>
        <dbReference type="EMBL" id="CAB4339832.1"/>
    </source>
</evidence>
<feature type="transmembrane region" description="Helical" evidence="1">
    <location>
        <begin position="102"/>
        <end position="131"/>
    </location>
</feature>
<reference evidence="2" key="1">
    <citation type="submission" date="2020-05" db="EMBL/GenBank/DDBJ databases">
        <authorList>
            <person name="Chiriac C."/>
            <person name="Salcher M."/>
            <person name="Ghai R."/>
            <person name="Kavagutti S V."/>
        </authorList>
    </citation>
    <scope>NUCLEOTIDE SEQUENCE</scope>
</reference>